<evidence type="ECO:0000313" key="1">
    <source>
        <dbReference type="EMBL" id="KDO31853.1"/>
    </source>
</evidence>
<gene>
    <name evidence="1" type="ORF">SPRG_03773</name>
</gene>
<sequence length="414" mass="47333">MTTDHTIDTSGRCCDVCLEPVPLWESVTKLCGDVCAAHLCVECTEAYFDHRLSDFIPGLLTKVHCPVCLVPMPKHKYMQYVQPDLLEYAAKCVFAASELRCPHCDESTPFVEAYSSRAMYPLRLPKPLRQKVPWLRRLGTKYVRYKLPASTLFDYIRSTFSDYYDVVYMHTLRLIHDPERRATFAMYQLHQTRLVVTPCCGKAVCFGCKTAGHHEICDDGEASERNTVVLCPECSIPIVRGDGCDSIKCVCDTYFSWQEQVFVAEERSRNARLQAVLRLPHGARVLKRVVEYCRHLVWRSRFLDVVWHLKVRRFRSVAWPVLAPLLRARVQHRRFTAVLDELRSTVRHRALCREIHARVCRIDAAKTTMGLVLHEMRIVVSDCTARPCVPPAAKTEPADDTTKAPVDCVMAAMA</sequence>
<accession>A0A067CMX9</accession>
<evidence type="ECO:0008006" key="3">
    <source>
        <dbReference type="Google" id="ProtNLM"/>
    </source>
</evidence>
<dbReference type="InterPro" id="IPR031127">
    <property type="entry name" value="E3_UB_ligase_RBR"/>
</dbReference>
<dbReference type="KEGG" id="spar:SPRG_03773"/>
<dbReference type="GO" id="GO:0004842">
    <property type="term" value="F:ubiquitin-protein transferase activity"/>
    <property type="evidence" value="ECO:0007669"/>
    <property type="project" value="InterPro"/>
</dbReference>
<evidence type="ECO:0000313" key="2">
    <source>
        <dbReference type="Proteomes" id="UP000030745"/>
    </source>
</evidence>
<dbReference type="Proteomes" id="UP000030745">
    <property type="component" value="Unassembled WGS sequence"/>
</dbReference>
<dbReference type="SUPFAM" id="SSF57850">
    <property type="entry name" value="RING/U-box"/>
    <property type="match status" value="1"/>
</dbReference>
<dbReference type="RefSeq" id="XP_012197732.1">
    <property type="nucleotide sequence ID" value="XM_012342342.1"/>
</dbReference>
<dbReference type="PANTHER" id="PTHR11685">
    <property type="entry name" value="RBR FAMILY RING FINGER AND IBR DOMAIN-CONTAINING"/>
    <property type="match status" value="1"/>
</dbReference>
<protein>
    <recommendedName>
        <fullName evidence="3">RING-type domain-containing protein</fullName>
    </recommendedName>
</protein>
<name>A0A067CMX9_SAPPC</name>
<dbReference type="EMBL" id="KK583197">
    <property type="protein sequence ID" value="KDO31853.1"/>
    <property type="molecule type" value="Genomic_DNA"/>
</dbReference>
<reference evidence="1 2" key="1">
    <citation type="journal article" date="2013" name="PLoS Genet.">
        <title>Distinctive expansion of potential virulence genes in the genome of the oomycete fish pathogen Saprolegnia parasitica.</title>
        <authorList>
            <person name="Jiang R.H."/>
            <person name="de Bruijn I."/>
            <person name="Haas B.J."/>
            <person name="Belmonte R."/>
            <person name="Lobach L."/>
            <person name="Christie J."/>
            <person name="van den Ackerveken G."/>
            <person name="Bottin A."/>
            <person name="Bulone V."/>
            <person name="Diaz-Moreno S.M."/>
            <person name="Dumas B."/>
            <person name="Fan L."/>
            <person name="Gaulin E."/>
            <person name="Govers F."/>
            <person name="Grenville-Briggs L.J."/>
            <person name="Horner N.R."/>
            <person name="Levin J.Z."/>
            <person name="Mammella M."/>
            <person name="Meijer H.J."/>
            <person name="Morris P."/>
            <person name="Nusbaum C."/>
            <person name="Oome S."/>
            <person name="Phillips A.J."/>
            <person name="van Rooyen D."/>
            <person name="Rzeszutek E."/>
            <person name="Saraiva M."/>
            <person name="Secombes C.J."/>
            <person name="Seidl M.F."/>
            <person name="Snel B."/>
            <person name="Stassen J.H."/>
            <person name="Sykes S."/>
            <person name="Tripathy S."/>
            <person name="van den Berg H."/>
            <person name="Vega-Arreguin J.C."/>
            <person name="Wawra S."/>
            <person name="Young S.K."/>
            <person name="Zeng Q."/>
            <person name="Dieguez-Uribeondo J."/>
            <person name="Russ C."/>
            <person name="Tyler B.M."/>
            <person name="van West P."/>
        </authorList>
    </citation>
    <scope>NUCLEOTIDE SEQUENCE [LARGE SCALE GENOMIC DNA]</scope>
    <source>
        <strain evidence="1 2">CBS 223.65</strain>
    </source>
</reference>
<dbReference type="GeneID" id="24126256"/>
<dbReference type="VEuPathDB" id="FungiDB:SPRG_03773"/>
<keyword evidence="2" id="KW-1185">Reference proteome</keyword>
<dbReference type="GO" id="GO:0016567">
    <property type="term" value="P:protein ubiquitination"/>
    <property type="evidence" value="ECO:0007669"/>
    <property type="project" value="InterPro"/>
</dbReference>
<dbReference type="OrthoDB" id="10009520at2759"/>
<proteinExistence type="predicted"/>
<dbReference type="OMA" id="VECTEAY"/>
<dbReference type="AlphaFoldDB" id="A0A067CMX9"/>
<organism evidence="1 2">
    <name type="scientific">Saprolegnia parasitica (strain CBS 223.65)</name>
    <dbReference type="NCBI Taxonomy" id="695850"/>
    <lineage>
        <taxon>Eukaryota</taxon>
        <taxon>Sar</taxon>
        <taxon>Stramenopiles</taxon>
        <taxon>Oomycota</taxon>
        <taxon>Saprolegniomycetes</taxon>
        <taxon>Saprolegniales</taxon>
        <taxon>Saprolegniaceae</taxon>
        <taxon>Saprolegnia</taxon>
    </lineage>
</organism>